<dbReference type="AlphaFoldDB" id="A0ABD1YUE7"/>
<reference evidence="1 2" key="1">
    <citation type="submission" date="2024-09" db="EMBL/GenBank/DDBJ databases">
        <title>Chromosome-scale assembly of Riccia fluitans.</title>
        <authorList>
            <person name="Paukszto L."/>
            <person name="Sawicki J."/>
            <person name="Karawczyk K."/>
            <person name="Piernik-Szablinska J."/>
            <person name="Szczecinska M."/>
            <person name="Mazdziarz M."/>
        </authorList>
    </citation>
    <scope>NUCLEOTIDE SEQUENCE [LARGE SCALE GENOMIC DNA]</scope>
    <source>
        <strain evidence="1">Rf_01</strain>
        <tissue evidence="1">Aerial parts of the thallus</tissue>
    </source>
</reference>
<dbReference type="EMBL" id="JBHFFA010000003">
    <property type="protein sequence ID" value="KAL2634396.1"/>
    <property type="molecule type" value="Genomic_DNA"/>
</dbReference>
<sequence length="128" mass="14313">MFLLLQRSFLARQDMQLKAKQLGIELLMILHCPPLPPKHKQTALGPNVSSGDKSHNAELAEELTVDVPVSPLRKKPAPKIATLKQLGKSHADEEKTTLHSKIVEHCRISAELNVFPSSIFMNQSWTEI</sequence>
<keyword evidence="2" id="KW-1185">Reference proteome</keyword>
<proteinExistence type="predicted"/>
<protein>
    <submittedName>
        <fullName evidence="1">Uncharacterized protein</fullName>
    </submittedName>
</protein>
<dbReference type="Proteomes" id="UP001605036">
    <property type="component" value="Unassembled WGS sequence"/>
</dbReference>
<gene>
    <name evidence="1" type="ORF">R1flu_005875</name>
</gene>
<comment type="caution">
    <text evidence="1">The sequence shown here is derived from an EMBL/GenBank/DDBJ whole genome shotgun (WGS) entry which is preliminary data.</text>
</comment>
<name>A0ABD1YUE7_9MARC</name>
<organism evidence="1 2">
    <name type="scientific">Riccia fluitans</name>
    <dbReference type="NCBI Taxonomy" id="41844"/>
    <lineage>
        <taxon>Eukaryota</taxon>
        <taxon>Viridiplantae</taxon>
        <taxon>Streptophyta</taxon>
        <taxon>Embryophyta</taxon>
        <taxon>Marchantiophyta</taxon>
        <taxon>Marchantiopsida</taxon>
        <taxon>Marchantiidae</taxon>
        <taxon>Marchantiales</taxon>
        <taxon>Ricciaceae</taxon>
        <taxon>Riccia</taxon>
    </lineage>
</organism>
<evidence type="ECO:0000313" key="2">
    <source>
        <dbReference type="Proteomes" id="UP001605036"/>
    </source>
</evidence>
<accession>A0ABD1YUE7</accession>
<evidence type="ECO:0000313" key="1">
    <source>
        <dbReference type="EMBL" id="KAL2634396.1"/>
    </source>
</evidence>